<dbReference type="SMART" id="SM00422">
    <property type="entry name" value="HTH_MERR"/>
    <property type="match status" value="1"/>
</dbReference>
<keyword evidence="4" id="KW-1185">Reference proteome</keyword>
<dbReference type="PANTHER" id="PTHR30204">
    <property type="entry name" value="REDOX-CYCLING DRUG-SENSING TRANSCRIPTIONAL ACTIVATOR SOXR"/>
    <property type="match status" value="1"/>
</dbReference>
<name>A0A4R3K7M5_9FIRM</name>
<dbReference type="PRINTS" id="PR00040">
    <property type="entry name" value="HTHMERR"/>
</dbReference>
<evidence type="ECO:0000313" key="3">
    <source>
        <dbReference type="EMBL" id="TCS78691.1"/>
    </source>
</evidence>
<accession>A0A4R3K7M5</accession>
<dbReference type="OrthoDB" id="9773308at2"/>
<feature type="domain" description="HTH merR-type" evidence="2">
    <location>
        <begin position="1"/>
        <end position="71"/>
    </location>
</feature>
<gene>
    <name evidence="3" type="ORF">EDC37_10944</name>
</gene>
<evidence type="ECO:0000259" key="2">
    <source>
        <dbReference type="PROSITE" id="PS50937"/>
    </source>
</evidence>
<dbReference type="AlphaFoldDB" id="A0A4R3K7M5"/>
<keyword evidence="1 3" id="KW-0238">DNA-binding</keyword>
<dbReference type="Gene3D" id="1.10.1660.10">
    <property type="match status" value="1"/>
</dbReference>
<dbReference type="Proteomes" id="UP000295188">
    <property type="component" value="Unassembled WGS sequence"/>
</dbReference>
<reference evidence="3 4" key="1">
    <citation type="submission" date="2019-03" db="EMBL/GenBank/DDBJ databases">
        <title>Genomic Encyclopedia of Type Strains, Phase IV (KMG-IV): sequencing the most valuable type-strain genomes for metagenomic binning, comparative biology and taxonomic classification.</title>
        <authorList>
            <person name="Goeker M."/>
        </authorList>
    </citation>
    <scope>NUCLEOTIDE SEQUENCE [LARGE SCALE GENOMIC DNA]</scope>
    <source>
        <strain evidence="3 4">DSM 20467</strain>
    </source>
</reference>
<comment type="caution">
    <text evidence="3">The sequence shown here is derived from an EMBL/GenBank/DDBJ whole genome shotgun (WGS) entry which is preliminary data.</text>
</comment>
<dbReference type="EMBL" id="SMAA01000009">
    <property type="protein sequence ID" value="TCS78691.1"/>
    <property type="molecule type" value="Genomic_DNA"/>
</dbReference>
<dbReference type="PANTHER" id="PTHR30204:SF82">
    <property type="entry name" value="TRANSCRIPTIONAL REGULATOR, MERR FAMILY"/>
    <property type="match status" value="1"/>
</dbReference>
<dbReference type="InterPro" id="IPR009061">
    <property type="entry name" value="DNA-bd_dom_put_sf"/>
</dbReference>
<dbReference type="CDD" id="cd01109">
    <property type="entry name" value="HTH_YyaN"/>
    <property type="match status" value="1"/>
</dbReference>
<dbReference type="Pfam" id="PF13411">
    <property type="entry name" value="MerR_1"/>
    <property type="match status" value="1"/>
</dbReference>
<proteinExistence type="predicted"/>
<dbReference type="GO" id="GO:0003677">
    <property type="term" value="F:DNA binding"/>
    <property type="evidence" value="ECO:0007669"/>
    <property type="project" value="UniProtKB-KW"/>
</dbReference>
<dbReference type="PROSITE" id="PS50937">
    <property type="entry name" value="HTH_MERR_2"/>
    <property type="match status" value="1"/>
</dbReference>
<evidence type="ECO:0000313" key="4">
    <source>
        <dbReference type="Proteomes" id="UP000295188"/>
    </source>
</evidence>
<dbReference type="InterPro" id="IPR000551">
    <property type="entry name" value="MerR-type_HTH_dom"/>
</dbReference>
<sequence>MHDTIAQASKKTGISIHTLRYYDREGLLPFIERSANGNRLFNETDYEWITVLQCLKNTGMPLKQIRTYMDWCMQGDATLKKRLALFQAQKNVIEGQLKELENYQRIVEYKINYLKGRINGTEVKSLSRF</sequence>
<dbReference type="InterPro" id="IPR047057">
    <property type="entry name" value="MerR_fam"/>
</dbReference>
<dbReference type="GO" id="GO:0003700">
    <property type="term" value="F:DNA-binding transcription factor activity"/>
    <property type="evidence" value="ECO:0007669"/>
    <property type="project" value="InterPro"/>
</dbReference>
<protein>
    <submittedName>
        <fullName evidence="3">DNA-binding transcriptional MerR regulator</fullName>
    </submittedName>
</protein>
<organism evidence="3 4">
    <name type="scientific">Pectinatus cerevisiiphilus</name>
    <dbReference type="NCBI Taxonomy" id="86956"/>
    <lineage>
        <taxon>Bacteria</taxon>
        <taxon>Bacillati</taxon>
        <taxon>Bacillota</taxon>
        <taxon>Negativicutes</taxon>
        <taxon>Selenomonadales</taxon>
        <taxon>Selenomonadaceae</taxon>
        <taxon>Pectinatus</taxon>
    </lineage>
</organism>
<dbReference type="RefSeq" id="WP_132549648.1">
    <property type="nucleotide sequence ID" value="NZ_SMAA01000009.1"/>
</dbReference>
<evidence type="ECO:0000256" key="1">
    <source>
        <dbReference type="ARBA" id="ARBA00023125"/>
    </source>
</evidence>
<dbReference type="PROSITE" id="PS00552">
    <property type="entry name" value="HTH_MERR_1"/>
    <property type="match status" value="1"/>
</dbReference>
<dbReference type="SUPFAM" id="SSF46955">
    <property type="entry name" value="Putative DNA-binding domain"/>
    <property type="match status" value="1"/>
</dbReference>